<feature type="compositionally biased region" description="Low complexity" evidence="2">
    <location>
        <begin position="133"/>
        <end position="147"/>
    </location>
</feature>
<dbReference type="InterPro" id="IPR007167">
    <property type="entry name" value="Fe-transptr_FeoA-like"/>
</dbReference>
<dbReference type="InterPro" id="IPR008988">
    <property type="entry name" value="Transcriptional_repressor_C"/>
</dbReference>
<reference evidence="4 5" key="1">
    <citation type="journal article" date="2018" name="Syst. Appl. Microbiol.">
        <title>Corynebacterium heidelbergense sp. nov., isolated from the preen glands of Egyptian geese (Alopochen aegyptiacus).</title>
        <authorList>
            <person name="Braun M.S."/>
            <person name="Wang E."/>
            <person name="Zimmermann S."/>
            <person name="Wink M."/>
        </authorList>
    </citation>
    <scope>NUCLEOTIDE SEQUENCE [LARGE SCALE GENOMIC DNA]</scope>
    <source>
        <strain evidence="4 5">DSM 104638</strain>
    </source>
</reference>
<dbReference type="Proteomes" id="UP000251047">
    <property type="component" value="Unassembled WGS sequence"/>
</dbReference>
<dbReference type="InterPro" id="IPR052713">
    <property type="entry name" value="FeoA"/>
</dbReference>
<dbReference type="SUPFAM" id="SSF50037">
    <property type="entry name" value="C-terminal domain of transcriptional repressors"/>
    <property type="match status" value="1"/>
</dbReference>
<proteinExistence type="predicted"/>
<feature type="domain" description="Ferrous iron transporter FeoA-like" evidence="3">
    <location>
        <begin position="22"/>
        <end position="96"/>
    </location>
</feature>
<evidence type="ECO:0000313" key="4">
    <source>
        <dbReference type="EMBL" id="RAV34970.1"/>
    </source>
</evidence>
<comment type="caution">
    <text evidence="4">The sequence shown here is derived from an EMBL/GenBank/DDBJ whole genome shotgun (WGS) entry which is preliminary data.</text>
</comment>
<dbReference type="Gene3D" id="2.30.30.90">
    <property type="match status" value="1"/>
</dbReference>
<dbReference type="SMART" id="SM00899">
    <property type="entry name" value="FeoA"/>
    <property type="match status" value="1"/>
</dbReference>
<feature type="compositionally biased region" description="Polar residues" evidence="2">
    <location>
        <begin position="103"/>
        <end position="115"/>
    </location>
</feature>
<evidence type="ECO:0000256" key="1">
    <source>
        <dbReference type="ARBA" id="ARBA00023004"/>
    </source>
</evidence>
<evidence type="ECO:0000313" key="5">
    <source>
        <dbReference type="Proteomes" id="UP000251047"/>
    </source>
</evidence>
<name>A0A364VE99_9CORY</name>
<accession>A0A364VE99</accession>
<dbReference type="PANTHER" id="PTHR42954">
    <property type="entry name" value="FE(2+) TRANSPORT PROTEIN A"/>
    <property type="match status" value="1"/>
</dbReference>
<evidence type="ECO:0000259" key="3">
    <source>
        <dbReference type="SMART" id="SM00899"/>
    </source>
</evidence>
<keyword evidence="1" id="KW-0408">Iron</keyword>
<dbReference type="OrthoDB" id="3260514at2"/>
<feature type="region of interest" description="Disordered" evidence="2">
    <location>
        <begin position="103"/>
        <end position="147"/>
    </location>
</feature>
<dbReference type="AlphaFoldDB" id="A0A364VE99"/>
<organism evidence="4 5">
    <name type="scientific">Corynebacterium heidelbergense</name>
    <dbReference type="NCBI Taxonomy" id="2055947"/>
    <lineage>
        <taxon>Bacteria</taxon>
        <taxon>Bacillati</taxon>
        <taxon>Actinomycetota</taxon>
        <taxon>Actinomycetes</taxon>
        <taxon>Mycobacteriales</taxon>
        <taxon>Corynebacteriaceae</taxon>
        <taxon>Corynebacterium</taxon>
    </lineage>
</organism>
<feature type="compositionally biased region" description="Polar residues" evidence="2">
    <location>
        <begin position="123"/>
        <end position="132"/>
    </location>
</feature>
<dbReference type="PANTHER" id="PTHR42954:SF2">
    <property type="entry name" value="FE(2+) TRANSPORT PROTEIN A"/>
    <property type="match status" value="1"/>
</dbReference>
<dbReference type="InterPro" id="IPR038157">
    <property type="entry name" value="FeoA_core_dom"/>
</dbReference>
<gene>
    <name evidence="4" type="ORF">CWC39_00475</name>
</gene>
<evidence type="ECO:0000256" key="2">
    <source>
        <dbReference type="SAM" id="MobiDB-lite"/>
    </source>
</evidence>
<dbReference type="GO" id="GO:0046914">
    <property type="term" value="F:transition metal ion binding"/>
    <property type="evidence" value="ECO:0007669"/>
    <property type="project" value="InterPro"/>
</dbReference>
<dbReference type="RefSeq" id="WP_112768561.1">
    <property type="nucleotide sequence ID" value="NZ_CP063191.1"/>
</dbReference>
<sequence length="147" mass="15952">MTLLNGIRPARRRPAARATVERTLCDLRPGESAHVSALGSNLSDQVRRRLTDFGFDEGVEVTMLRRAPLGDPCVYRVRDYDLCLRRREAGAIQCSCPFTQAPNAAEGAQSTLDQTRQADTHAQRTPSAEQPISSSAAEATSPAATAR</sequence>
<dbReference type="EMBL" id="PHQP01000002">
    <property type="protein sequence ID" value="RAV34970.1"/>
    <property type="molecule type" value="Genomic_DNA"/>
</dbReference>
<protein>
    <submittedName>
        <fullName evidence="4">Ferrous iron transport protein A</fullName>
    </submittedName>
</protein>
<dbReference type="Pfam" id="PF04023">
    <property type="entry name" value="FeoA"/>
    <property type="match status" value="1"/>
</dbReference>